<dbReference type="PaxDb" id="55529-EKX44267"/>
<keyword evidence="2" id="KW-0732">Signal</keyword>
<evidence type="ECO:0000256" key="2">
    <source>
        <dbReference type="SAM" id="SignalP"/>
    </source>
</evidence>
<dbReference type="InterPro" id="IPR015894">
    <property type="entry name" value="Guanylate-bd_N"/>
</dbReference>
<evidence type="ECO:0000256" key="1">
    <source>
        <dbReference type="ARBA" id="ARBA00004229"/>
    </source>
</evidence>
<evidence type="ECO:0000313" key="4">
    <source>
        <dbReference type="EMBL" id="EKX44267.1"/>
    </source>
</evidence>
<feature type="domain" description="Guanylate-binding protein N-terminal" evidence="3">
    <location>
        <begin position="45"/>
        <end position="188"/>
    </location>
</feature>
<feature type="signal peptide" evidence="2">
    <location>
        <begin position="1"/>
        <end position="18"/>
    </location>
</feature>
<dbReference type="AlphaFoldDB" id="L1J7J0"/>
<dbReference type="KEGG" id="gtt:GUITHDRAFT_87478"/>
<dbReference type="GO" id="GO:0003924">
    <property type="term" value="F:GTPase activity"/>
    <property type="evidence" value="ECO:0007669"/>
    <property type="project" value="InterPro"/>
</dbReference>
<name>L1J7J0_GUITC</name>
<reference evidence="5" key="3">
    <citation type="submission" date="2015-06" db="UniProtKB">
        <authorList>
            <consortium name="EnsemblProtists"/>
        </authorList>
    </citation>
    <scope>IDENTIFICATION</scope>
</reference>
<accession>L1J7J0</accession>
<protein>
    <recommendedName>
        <fullName evidence="3">Guanylate-binding protein N-terminal domain-containing protein</fullName>
    </recommendedName>
</protein>
<dbReference type="GeneID" id="17301052"/>
<dbReference type="SUPFAM" id="SSF52540">
    <property type="entry name" value="P-loop containing nucleoside triphosphate hydrolases"/>
    <property type="match status" value="1"/>
</dbReference>
<dbReference type="eggNOG" id="KOG2037">
    <property type="taxonomic scope" value="Eukaryota"/>
</dbReference>
<dbReference type="GO" id="GO:0005525">
    <property type="term" value="F:GTP binding"/>
    <property type="evidence" value="ECO:0007669"/>
    <property type="project" value="InterPro"/>
</dbReference>
<sequence>MTLLTGTLLLSFVLSSYGAGVHGHQDVNESTPIRSRSLVRDRSGKLEVDPEGIAFLRSPSVINQTLKTIGIVGQARTGKSFFMNSLVGRSRVFEVSSGDEGFTKGLWIHQLPEEEEEKKEEEEQGACESNNKTCVPKGTMTILVDSEGLGAPGGTKVYDTKMVALTAMLSSVFFYNTMRKVNKLDVEFL</sequence>
<dbReference type="EMBL" id="JH993005">
    <property type="protein sequence ID" value="EKX44267.1"/>
    <property type="molecule type" value="Genomic_DNA"/>
</dbReference>
<feature type="non-terminal residue" evidence="4">
    <location>
        <position position="189"/>
    </location>
</feature>
<dbReference type="Gene3D" id="3.40.50.300">
    <property type="entry name" value="P-loop containing nucleotide triphosphate hydrolases"/>
    <property type="match status" value="1"/>
</dbReference>
<evidence type="ECO:0000259" key="3">
    <source>
        <dbReference type="Pfam" id="PF02263"/>
    </source>
</evidence>
<evidence type="ECO:0000313" key="6">
    <source>
        <dbReference type="Proteomes" id="UP000011087"/>
    </source>
</evidence>
<dbReference type="PANTHER" id="PTHR10751">
    <property type="entry name" value="GUANYLATE BINDING PROTEIN"/>
    <property type="match status" value="1"/>
</dbReference>
<reference evidence="6" key="2">
    <citation type="submission" date="2012-11" db="EMBL/GenBank/DDBJ databases">
        <authorList>
            <person name="Kuo A."/>
            <person name="Curtis B.A."/>
            <person name="Tanifuji G."/>
            <person name="Burki F."/>
            <person name="Gruber A."/>
            <person name="Irimia M."/>
            <person name="Maruyama S."/>
            <person name="Arias M.C."/>
            <person name="Ball S.G."/>
            <person name="Gile G.H."/>
            <person name="Hirakawa Y."/>
            <person name="Hopkins J.F."/>
            <person name="Rensing S.A."/>
            <person name="Schmutz J."/>
            <person name="Symeonidi A."/>
            <person name="Elias M."/>
            <person name="Eveleigh R.J."/>
            <person name="Herman E.K."/>
            <person name="Klute M.J."/>
            <person name="Nakayama T."/>
            <person name="Obornik M."/>
            <person name="Reyes-Prieto A."/>
            <person name="Armbrust E.V."/>
            <person name="Aves S.J."/>
            <person name="Beiko R.G."/>
            <person name="Coutinho P."/>
            <person name="Dacks J.B."/>
            <person name="Durnford D.G."/>
            <person name="Fast N.M."/>
            <person name="Green B.R."/>
            <person name="Grisdale C."/>
            <person name="Hempe F."/>
            <person name="Henrissat B."/>
            <person name="Hoppner M.P."/>
            <person name="Ishida K.-I."/>
            <person name="Kim E."/>
            <person name="Koreny L."/>
            <person name="Kroth P.G."/>
            <person name="Liu Y."/>
            <person name="Malik S.-B."/>
            <person name="Maier U.G."/>
            <person name="McRose D."/>
            <person name="Mock T."/>
            <person name="Neilson J.A."/>
            <person name="Onodera N.T."/>
            <person name="Poole A.M."/>
            <person name="Pritham E.J."/>
            <person name="Richards T.A."/>
            <person name="Rocap G."/>
            <person name="Roy S.W."/>
            <person name="Sarai C."/>
            <person name="Schaack S."/>
            <person name="Shirato S."/>
            <person name="Slamovits C.H."/>
            <person name="Spencer D.F."/>
            <person name="Suzuki S."/>
            <person name="Worden A.Z."/>
            <person name="Zauner S."/>
            <person name="Barry K."/>
            <person name="Bell C."/>
            <person name="Bharti A.K."/>
            <person name="Crow J.A."/>
            <person name="Grimwood J."/>
            <person name="Kramer R."/>
            <person name="Lindquist E."/>
            <person name="Lucas S."/>
            <person name="Salamov A."/>
            <person name="McFadden G.I."/>
            <person name="Lane C.E."/>
            <person name="Keeling P.J."/>
            <person name="Gray M.W."/>
            <person name="Grigoriev I.V."/>
            <person name="Archibald J.M."/>
        </authorList>
    </citation>
    <scope>NUCLEOTIDE SEQUENCE</scope>
    <source>
        <strain evidence="6">CCMP2712</strain>
    </source>
</reference>
<dbReference type="OrthoDB" id="2135133at2759"/>
<gene>
    <name evidence="4" type="ORF">GUITHDRAFT_87478</name>
</gene>
<comment type="subcellular location">
    <subcellularLocation>
        <location evidence="1">Plastid</location>
        <location evidence="1">Chloroplast</location>
    </subcellularLocation>
</comment>
<dbReference type="RefSeq" id="XP_005831247.1">
    <property type="nucleotide sequence ID" value="XM_005831190.1"/>
</dbReference>
<dbReference type="HOGENOM" id="CLU_1520459_0_0_1"/>
<dbReference type="Proteomes" id="UP000011087">
    <property type="component" value="Unassembled WGS sequence"/>
</dbReference>
<keyword evidence="6" id="KW-1185">Reference proteome</keyword>
<dbReference type="InterPro" id="IPR027417">
    <property type="entry name" value="P-loop_NTPase"/>
</dbReference>
<dbReference type="STRING" id="905079.L1J7J0"/>
<proteinExistence type="predicted"/>
<feature type="chain" id="PRO_5008770961" description="Guanylate-binding protein N-terminal domain-containing protein" evidence="2">
    <location>
        <begin position="19"/>
        <end position="189"/>
    </location>
</feature>
<dbReference type="EnsemblProtists" id="EKX44267">
    <property type="protein sequence ID" value="EKX44267"/>
    <property type="gene ID" value="GUITHDRAFT_87478"/>
</dbReference>
<dbReference type="GO" id="GO:0009507">
    <property type="term" value="C:chloroplast"/>
    <property type="evidence" value="ECO:0007669"/>
    <property type="project" value="UniProtKB-SubCell"/>
</dbReference>
<reference evidence="4 6" key="1">
    <citation type="journal article" date="2012" name="Nature">
        <title>Algal genomes reveal evolutionary mosaicism and the fate of nucleomorphs.</title>
        <authorList>
            <consortium name="DOE Joint Genome Institute"/>
            <person name="Curtis B.A."/>
            <person name="Tanifuji G."/>
            <person name="Burki F."/>
            <person name="Gruber A."/>
            <person name="Irimia M."/>
            <person name="Maruyama S."/>
            <person name="Arias M.C."/>
            <person name="Ball S.G."/>
            <person name="Gile G.H."/>
            <person name="Hirakawa Y."/>
            <person name="Hopkins J.F."/>
            <person name="Kuo A."/>
            <person name="Rensing S.A."/>
            <person name="Schmutz J."/>
            <person name="Symeonidi A."/>
            <person name="Elias M."/>
            <person name="Eveleigh R.J."/>
            <person name="Herman E.K."/>
            <person name="Klute M.J."/>
            <person name="Nakayama T."/>
            <person name="Obornik M."/>
            <person name="Reyes-Prieto A."/>
            <person name="Armbrust E.V."/>
            <person name="Aves S.J."/>
            <person name="Beiko R.G."/>
            <person name="Coutinho P."/>
            <person name="Dacks J.B."/>
            <person name="Durnford D.G."/>
            <person name="Fast N.M."/>
            <person name="Green B.R."/>
            <person name="Grisdale C.J."/>
            <person name="Hempel F."/>
            <person name="Henrissat B."/>
            <person name="Hoppner M.P."/>
            <person name="Ishida K."/>
            <person name="Kim E."/>
            <person name="Koreny L."/>
            <person name="Kroth P.G."/>
            <person name="Liu Y."/>
            <person name="Malik S.B."/>
            <person name="Maier U.G."/>
            <person name="McRose D."/>
            <person name="Mock T."/>
            <person name="Neilson J.A."/>
            <person name="Onodera N.T."/>
            <person name="Poole A.M."/>
            <person name="Pritham E.J."/>
            <person name="Richards T.A."/>
            <person name="Rocap G."/>
            <person name="Roy S.W."/>
            <person name="Sarai C."/>
            <person name="Schaack S."/>
            <person name="Shirato S."/>
            <person name="Slamovits C.H."/>
            <person name="Spencer D.F."/>
            <person name="Suzuki S."/>
            <person name="Worden A.Z."/>
            <person name="Zauner S."/>
            <person name="Barry K."/>
            <person name="Bell C."/>
            <person name="Bharti A.K."/>
            <person name="Crow J.A."/>
            <person name="Grimwood J."/>
            <person name="Kramer R."/>
            <person name="Lindquist E."/>
            <person name="Lucas S."/>
            <person name="Salamov A."/>
            <person name="McFadden G.I."/>
            <person name="Lane C.E."/>
            <person name="Keeling P.J."/>
            <person name="Gray M.W."/>
            <person name="Grigoriev I.V."/>
            <person name="Archibald J.M."/>
        </authorList>
    </citation>
    <scope>NUCLEOTIDE SEQUENCE</scope>
    <source>
        <strain evidence="4 6">CCMP2712</strain>
    </source>
</reference>
<evidence type="ECO:0000313" key="5">
    <source>
        <dbReference type="EnsemblProtists" id="EKX44267"/>
    </source>
</evidence>
<dbReference type="Pfam" id="PF02263">
    <property type="entry name" value="GBP"/>
    <property type="match status" value="1"/>
</dbReference>
<organism evidence="4">
    <name type="scientific">Guillardia theta (strain CCMP2712)</name>
    <name type="common">Cryptophyte</name>
    <dbReference type="NCBI Taxonomy" id="905079"/>
    <lineage>
        <taxon>Eukaryota</taxon>
        <taxon>Cryptophyceae</taxon>
        <taxon>Pyrenomonadales</taxon>
        <taxon>Geminigeraceae</taxon>
        <taxon>Guillardia</taxon>
    </lineage>
</organism>